<comment type="catalytic activity">
    <reaction evidence="4">
        <text>a 5'-end NAD(+)-phospho-ribonucleoside in snoRNA + H2O = a 5'-end phospho-ribonucleoside in snoRNA + NAD(+) + H(+)</text>
        <dbReference type="Rhea" id="RHEA:60892"/>
        <dbReference type="Rhea" id="RHEA-COMP:15699"/>
        <dbReference type="Rhea" id="RHEA-COMP:15700"/>
        <dbReference type="ChEBI" id="CHEBI:15377"/>
        <dbReference type="ChEBI" id="CHEBI:15378"/>
        <dbReference type="ChEBI" id="CHEBI:57540"/>
        <dbReference type="ChEBI" id="CHEBI:138282"/>
        <dbReference type="ChEBI" id="CHEBI:144029"/>
    </reaction>
    <physiologicalReaction direction="left-to-right" evidence="4">
        <dbReference type="Rhea" id="RHEA:60893"/>
    </physiologicalReaction>
</comment>
<evidence type="ECO:0000256" key="1">
    <source>
        <dbReference type="ARBA" id="ARBA00006562"/>
    </source>
</evidence>
<evidence type="ECO:0000256" key="5">
    <source>
        <dbReference type="RuleBase" id="RU367113"/>
    </source>
</evidence>
<comment type="catalytic activity">
    <reaction evidence="3">
        <text>a 5'-end CoA-ribonucleoside in mRNA + H2O = 3'-dephospho-CoA + a 5'-end phospho-ribonucleoside in mRNA + H(+)</text>
        <dbReference type="Rhea" id="RHEA:67496"/>
        <dbReference type="Rhea" id="RHEA-COMP:15692"/>
        <dbReference type="Rhea" id="RHEA-COMP:17276"/>
        <dbReference type="ChEBI" id="CHEBI:15377"/>
        <dbReference type="ChEBI" id="CHEBI:15378"/>
        <dbReference type="ChEBI" id="CHEBI:57328"/>
        <dbReference type="ChEBI" id="CHEBI:138282"/>
        <dbReference type="ChEBI" id="CHEBI:172371"/>
    </reaction>
    <physiologicalReaction direction="left-to-right" evidence="3">
        <dbReference type="Rhea" id="RHEA:67497"/>
    </physiologicalReaction>
</comment>
<keyword evidence="5" id="KW-0694">RNA-binding</keyword>
<comment type="subcellular location">
    <subcellularLocation>
        <location evidence="5">Nucleus</location>
    </subcellularLocation>
</comment>
<evidence type="ECO:0000259" key="6">
    <source>
        <dbReference type="Pfam" id="PF08652"/>
    </source>
</evidence>
<keyword evidence="5" id="KW-0378">Hydrolase</keyword>
<keyword evidence="8" id="KW-1185">Reference proteome</keyword>
<evidence type="ECO:0000313" key="7">
    <source>
        <dbReference type="EMBL" id="CAK8673529.1"/>
    </source>
</evidence>
<dbReference type="EMBL" id="CAWYQH010000002">
    <property type="protein sequence ID" value="CAK8673529.1"/>
    <property type="molecule type" value="Genomic_DNA"/>
</dbReference>
<comment type="catalytic activity">
    <reaction evidence="2">
        <text>a 5'-end FAD-phospho-ribonucleoside in mRNA + H2O = a 5'-end phospho-ribonucleoside in mRNA + FAD + H(+)</text>
        <dbReference type="Rhea" id="RHEA:67492"/>
        <dbReference type="Rhea" id="RHEA-COMP:15692"/>
        <dbReference type="Rhea" id="RHEA-COMP:17275"/>
        <dbReference type="ChEBI" id="CHEBI:15377"/>
        <dbReference type="ChEBI" id="CHEBI:15378"/>
        <dbReference type="ChEBI" id="CHEBI:57692"/>
        <dbReference type="ChEBI" id="CHEBI:138282"/>
        <dbReference type="ChEBI" id="CHEBI:172372"/>
    </reaction>
    <physiologicalReaction direction="left-to-right" evidence="2">
        <dbReference type="Rhea" id="RHEA:67493"/>
    </physiologicalReaction>
</comment>
<dbReference type="Pfam" id="PF08652">
    <property type="entry name" value="RAI1"/>
    <property type="match status" value="1"/>
</dbReference>
<organism evidence="7 8">
    <name type="scientific">Clavelina lepadiformis</name>
    <name type="common">Light-bulb sea squirt</name>
    <name type="synonym">Ascidia lepadiformis</name>
    <dbReference type="NCBI Taxonomy" id="159417"/>
    <lineage>
        <taxon>Eukaryota</taxon>
        <taxon>Metazoa</taxon>
        <taxon>Chordata</taxon>
        <taxon>Tunicata</taxon>
        <taxon>Ascidiacea</taxon>
        <taxon>Aplousobranchia</taxon>
        <taxon>Clavelinidae</taxon>
        <taxon>Clavelina</taxon>
    </lineage>
</organism>
<proteinExistence type="inferred from homology"/>
<name>A0ABP0F1F0_CLALP</name>
<gene>
    <name evidence="7" type="ORF">CVLEPA_LOCUS3313</name>
</gene>
<feature type="domain" description="RAI1-like" evidence="6">
    <location>
        <begin position="34"/>
        <end position="397"/>
    </location>
</feature>
<reference evidence="7 8" key="1">
    <citation type="submission" date="2024-02" db="EMBL/GenBank/DDBJ databases">
        <authorList>
            <person name="Daric V."/>
            <person name="Darras S."/>
        </authorList>
    </citation>
    <scope>NUCLEOTIDE SEQUENCE [LARGE SCALE GENOMIC DNA]</scope>
</reference>
<keyword evidence="5" id="KW-0547">Nucleotide-binding</keyword>
<dbReference type="EC" id="3.6.1.-" evidence="5"/>
<comment type="cofactor">
    <cofactor evidence="5">
        <name>a divalent metal cation</name>
        <dbReference type="ChEBI" id="CHEBI:60240"/>
    </cofactor>
</comment>
<comment type="caution">
    <text evidence="7">The sequence shown here is derived from an EMBL/GenBank/DDBJ whole genome shotgun (WGS) entry which is preliminary data.</text>
</comment>
<comment type="similarity">
    <text evidence="1 5">Belongs to the DXO/Dom3Z family.</text>
</comment>
<keyword evidence="5" id="KW-0479">Metal-binding</keyword>
<accession>A0ABP0F1F0</accession>
<dbReference type="InterPro" id="IPR039039">
    <property type="entry name" value="RAI1-like_fam"/>
</dbReference>
<evidence type="ECO:0000256" key="4">
    <source>
        <dbReference type="ARBA" id="ARBA00049418"/>
    </source>
</evidence>
<evidence type="ECO:0000256" key="2">
    <source>
        <dbReference type="ARBA" id="ARBA00024458"/>
    </source>
</evidence>
<sequence>MLYVVNNCSCFITMLSLESLLKDNGEVRQCCDIRKPTEVGRFSLDFQRRFHHDRRQMVCYIPAEARRNGTLLQLLDLNDGYKSPRFVKRDEGVKERLDHMLQWMVCNKRRFAGKSHFHDVKRQKVEQDQNIIGEPPDFVLWRGHLTKLMCTPFENRDGWSMACQKLENTVYVSEVETKAAAQRKASSTEREKLMTYWGVRFEGYMTGRFPKPPETISVRTPKEETIINTNEAFCSVFRTRVNKRHSVVYGAEVDCCKSVDVLSPPDCYVELKTSRKFTSRKQEENFYRYKCLKWWAQSYLAGIPQITCGFRDDDGFVESIRDFSTLDLPNRAMTLHNSWNPSACLTFLDNLLQAIKEIFQAVNTSKCTIILSWEPGDKCVSYELSHSPKDCFLHEWYINDMT</sequence>
<protein>
    <recommendedName>
        <fullName evidence="5">Decapping nuclease</fullName>
        <ecNumber evidence="5">3.6.1.-</ecNumber>
    </recommendedName>
</protein>
<dbReference type="PANTHER" id="PTHR12395:SF9">
    <property type="entry name" value="DECAPPING AND EXORIBONUCLEASE PROTEIN"/>
    <property type="match status" value="1"/>
</dbReference>
<keyword evidence="5" id="KW-0540">Nuclease</keyword>
<evidence type="ECO:0000256" key="3">
    <source>
        <dbReference type="ARBA" id="ARBA00024564"/>
    </source>
</evidence>
<comment type="function">
    <text evidence="5">Decapping enzyme for NAD-capped RNAs: specifically hydrolyzes the nicotinamide adenine dinucleotide (NAD) cap from a subset of RNAs by removing the entire NAD moiety from the 5'-end of an NAD-capped RNA.</text>
</comment>
<dbReference type="Proteomes" id="UP001642483">
    <property type="component" value="Unassembled WGS sequence"/>
</dbReference>
<evidence type="ECO:0000313" key="8">
    <source>
        <dbReference type="Proteomes" id="UP001642483"/>
    </source>
</evidence>
<dbReference type="PANTHER" id="PTHR12395">
    <property type="entry name" value="DOM-3 RELATED"/>
    <property type="match status" value="1"/>
</dbReference>
<keyword evidence="5" id="KW-0539">Nucleus</keyword>
<dbReference type="InterPro" id="IPR013961">
    <property type="entry name" value="RAI1"/>
</dbReference>